<dbReference type="RefSeq" id="WP_192750935.1">
    <property type="nucleotide sequence ID" value="NZ_BAABJL010000109.1"/>
</dbReference>
<evidence type="ECO:0000313" key="2">
    <source>
        <dbReference type="Proteomes" id="UP000638648"/>
    </source>
</evidence>
<keyword evidence="2" id="KW-1185">Reference proteome</keyword>
<dbReference type="EMBL" id="JADBEM010000001">
    <property type="protein sequence ID" value="MBE1606887.1"/>
    <property type="molecule type" value="Genomic_DNA"/>
</dbReference>
<evidence type="ECO:0000313" key="1">
    <source>
        <dbReference type="EMBL" id="MBE1606887.1"/>
    </source>
</evidence>
<gene>
    <name evidence="1" type="ORF">HEB94_003735</name>
</gene>
<sequence length="270" mass="29794">MDTTPRVARQVIPAYRELGGLVFGYRQADMLTGDGTARVDLVLVWDRAELPAATARPWSVLAGGEGTPVSIHRPGLVLDRFDLGGVRVDVTHRRRSVFEGWLRDVRSGRGWEGAATPMPLHAVAGFAYGVLLEDPEGAGAAYRGCLATFPPALVERSREVLAAEVAAHDAHLERCARQGDGWLFHELLSPVLRHALVAWFAAEHRYCPHPRSLHQWVARFAMNPSIAALERGMWAPPVSLARRRELFLTMVERILAFPPPAAGADVRRPR</sequence>
<dbReference type="Proteomes" id="UP000638648">
    <property type="component" value="Unassembled WGS sequence"/>
</dbReference>
<protein>
    <submittedName>
        <fullName evidence="1">Uncharacterized protein</fullName>
    </submittedName>
</protein>
<organism evidence="1 2">
    <name type="scientific">Actinopolymorpha pittospori</name>
    <dbReference type="NCBI Taxonomy" id="648752"/>
    <lineage>
        <taxon>Bacteria</taxon>
        <taxon>Bacillati</taxon>
        <taxon>Actinomycetota</taxon>
        <taxon>Actinomycetes</taxon>
        <taxon>Propionibacteriales</taxon>
        <taxon>Actinopolymorphaceae</taxon>
        <taxon>Actinopolymorpha</taxon>
    </lineage>
</organism>
<proteinExistence type="predicted"/>
<dbReference type="AlphaFoldDB" id="A0A927R8M2"/>
<accession>A0A927R8M2</accession>
<reference evidence="1" key="1">
    <citation type="submission" date="2020-10" db="EMBL/GenBank/DDBJ databases">
        <title>Sequencing the genomes of 1000 actinobacteria strains.</title>
        <authorList>
            <person name="Klenk H.-P."/>
        </authorList>
    </citation>
    <scope>NUCLEOTIDE SEQUENCE</scope>
    <source>
        <strain evidence="1">DSM 45354</strain>
    </source>
</reference>
<comment type="caution">
    <text evidence="1">The sequence shown here is derived from an EMBL/GenBank/DDBJ whole genome shotgun (WGS) entry which is preliminary data.</text>
</comment>
<name>A0A927R8M2_9ACTN</name>